<feature type="transmembrane region" description="Helical" evidence="2">
    <location>
        <begin position="596"/>
        <end position="618"/>
    </location>
</feature>
<dbReference type="PANTHER" id="PTHR38434:SF1">
    <property type="entry name" value="BLL2549 PROTEIN"/>
    <property type="match status" value="1"/>
</dbReference>
<dbReference type="PANTHER" id="PTHR38434">
    <property type="entry name" value="BLL2549 PROTEIN"/>
    <property type="match status" value="1"/>
</dbReference>
<keyword evidence="2" id="KW-0472">Membrane</keyword>
<dbReference type="EMBL" id="FNBN01000005">
    <property type="protein sequence ID" value="SDG66833.1"/>
    <property type="molecule type" value="Genomic_DNA"/>
</dbReference>
<evidence type="ECO:0000313" key="3">
    <source>
        <dbReference type="EMBL" id="SDG66833.1"/>
    </source>
</evidence>
<feature type="transmembrane region" description="Helical" evidence="2">
    <location>
        <begin position="209"/>
        <end position="232"/>
    </location>
</feature>
<dbReference type="OrthoDB" id="666059at2"/>
<proteinExistence type="predicted"/>
<feature type="region of interest" description="Disordered" evidence="1">
    <location>
        <begin position="44"/>
        <end position="71"/>
    </location>
</feature>
<feature type="transmembrane region" description="Helical" evidence="2">
    <location>
        <begin position="416"/>
        <end position="434"/>
    </location>
</feature>
<feature type="transmembrane region" description="Helical" evidence="2">
    <location>
        <begin position="6"/>
        <end position="23"/>
    </location>
</feature>
<gene>
    <name evidence="3" type="ORF">SAMN04488121_105427</name>
</gene>
<feature type="transmembrane region" description="Helical" evidence="2">
    <location>
        <begin position="313"/>
        <end position="332"/>
    </location>
</feature>
<dbReference type="InterPro" id="IPR019286">
    <property type="entry name" value="DUF2339_TM"/>
</dbReference>
<organism evidence="3 4">
    <name type="scientific">Chitinophaga filiformis</name>
    <name type="common">Myxococcus filiformis</name>
    <name type="synonym">Flexibacter filiformis</name>
    <dbReference type="NCBI Taxonomy" id="104663"/>
    <lineage>
        <taxon>Bacteria</taxon>
        <taxon>Pseudomonadati</taxon>
        <taxon>Bacteroidota</taxon>
        <taxon>Chitinophagia</taxon>
        <taxon>Chitinophagales</taxon>
        <taxon>Chitinophagaceae</taxon>
        <taxon>Chitinophaga</taxon>
    </lineage>
</organism>
<feature type="transmembrane region" description="Helical" evidence="2">
    <location>
        <begin position="266"/>
        <end position="285"/>
    </location>
</feature>
<feature type="transmembrane region" description="Helical" evidence="2">
    <location>
        <begin position="569"/>
        <end position="590"/>
    </location>
</feature>
<dbReference type="AlphaFoldDB" id="A0A1G7W4H6"/>
<feature type="compositionally biased region" description="Basic and acidic residues" evidence="1">
    <location>
        <begin position="44"/>
        <end position="54"/>
    </location>
</feature>
<feature type="transmembrane region" description="Helical" evidence="2">
    <location>
        <begin position="663"/>
        <end position="682"/>
    </location>
</feature>
<keyword evidence="2" id="KW-0812">Transmembrane</keyword>
<accession>A0A1G7W4H6</accession>
<dbReference type="STRING" id="104663.SAMN04488121_105427"/>
<feature type="transmembrane region" description="Helical" evidence="2">
    <location>
        <begin position="344"/>
        <end position="365"/>
    </location>
</feature>
<feature type="transmembrane region" description="Helical" evidence="2">
    <location>
        <begin position="185"/>
        <end position="202"/>
    </location>
</feature>
<feature type="transmembrane region" description="Helical" evidence="2">
    <location>
        <begin position="467"/>
        <end position="483"/>
    </location>
</feature>
<feature type="transmembrane region" description="Helical" evidence="2">
    <location>
        <begin position="530"/>
        <end position="548"/>
    </location>
</feature>
<dbReference type="Proteomes" id="UP000199045">
    <property type="component" value="Unassembled WGS sequence"/>
</dbReference>
<evidence type="ECO:0000256" key="2">
    <source>
        <dbReference type="SAM" id="Phobius"/>
    </source>
</evidence>
<feature type="transmembrane region" description="Helical" evidence="2">
    <location>
        <begin position="443"/>
        <end position="461"/>
    </location>
</feature>
<feature type="transmembrane region" description="Helical" evidence="2">
    <location>
        <begin position="766"/>
        <end position="783"/>
    </location>
</feature>
<feature type="transmembrane region" description="Helical" evidence="2">
    <location>
        <begin position="630"/>
        <end position="651"/>
    </location>
</feature>
<feature type="transmembrane region" description="Helical" evidence="2">
    <location>
        <begin position="741"/>
        <end position="759"/>
    </location>
</feature>
<reference evidence="3 4" key="1">
    <citation type="submission" date="2016-10" db="EMBL/GenBank/DDBJ databases">
        <authorList>
            <person name="de Groot N.N."/>
        </authorList>
    </citation>
    <scope>NUCLEOTIDE SEQUENCE [LARGE SCALE GENOMIC DNA]</scope>
    <source>
        <strain evidence="3 4">DSM 527</strain>
    </source>
</reference>
<evidence type="ECO:0000256" key="1">
    <source>
        <dbReference type="SAM" id="MobiDB-lite"/>
    </source>
</evidence>
<feature type="transmembrane region" description="Helical" evidence="2">
    <location>
        <begin position="386"/>
        <end position="404"/>
    </location>
</feature>
<sequence length="828" mass="93395">MAVFTFILLIVILIMVITTKNDLTSKIEEMNHKLDLLIRQRERVAPTTKEEKTASPDYNRQPALQPEPAPHIPPVVPPVVVPKAPALPVTEVITPPQPETTAPMPVPEMPQPAGEATFTAPVTAPITAREPAKPKEPTPTFWEKNPDLEKFIGENLFNKIGIAILVIGIGFFLKYAIDKNWINEIGRTFIGIVCGGILIGLAHRLRKTFTAFSSVLVGGGVAVLYFSITIAFQQYHLISQTLAFIMMVLITAFTVVLSLSYDRKELAVLAILGGFSSPLLVSTGAGNAAVLFTYILILNVGMLILAYYKKWNIVNIISYIATVILFGTWLSYNISQKEGKAVPYGTALIFATLFYVVFFLMNVVNNLRQRIDFKVIEIMMLLSNTFLYYAAGMVILAHIGKAGVPEFDSDAGRYQGLFTACMAVFNFIFAYALYRIQRADRNLVYLLIGLTLSFLSLTAPVQLNGNHITLFWAAESVLLLWLYQRSRIALMQYASGIVFCLMFVSLQIDWWHTYSHFEEYDYFMPWEPPFINQGFITGVVCIAAVVIIRRLLKKEVHEDQHLNAQISSIRYALGIVLVGFIYLTGILELAYQSIHYWRGATTLCTGIYNYVFIAYMLYHSRKEHDAVRMMFLFVAGVFIIAFIVFYNDMIIDVRTDYLQNHQPLAYFVVGCLLIVSLFPMLAQAHLTVKSLERKEYSHAFQWIATLSVLYVLSASLDHIVALSTWQPNIHSSDVTNNSQRTGYTILWGAFAFTLIYLGFRWQSKQVRIIAISLFALTLLKLFLFDLHDLSEGGKIAAFISLGIILLIISFMYQRLKKILLTDENQTNG</sequence>
<feature type="transmembrane region" description="Helical" evidence="2">
    <location>
        <begin position="156"/>
        <end position="173"/>
    </location>
</feature>
<feature type="transmembrane region" description="Helical" evidence="2">
    <location>
        <begin position="238"/>
        <end position="259"/>
    </location>
</feature>
<name>A0A1G7W4H6_CHIFI</name>
<protein>
    <submittedName>
        <fullName evidence="3">Predicted membrane protein</fullName>
    </submittedName>
</protein>
<feature type="transmembrane region" description="Helical" evidence="2">
    <location>
        <begin position="291"/>
        <end position="308"/>
    </location>
</feature>
<dbReference type="Pfam" id="PF10101">
    <property type="entry name" value="DUF2339"/>
    <property type="match status" value="1"/>
</dbReference>
<feature type="transmembrane region" description="Helical" evidence="2">
    <location>
        <begin position="490"/>
        <end position="510"/>
    </location>
</feature>
<feature type="transmembrane region" description="Helical" evidence="2">
    <location>
        <begin position="795"/>
        <end position="812"/>
    </location>
</feature>
<evidence type="ECO:0000313" key="4">
    <source>
        <dbReference type="Proteomes" id="UP000199045"/>
    </source>
</evidence>
<feature type="transmembrane region" description="Helical" evidence="2">
    <location>
        <begin position="702"/>
        <end position="721"/>
    </location>
</feature>
<keyword evidence="2" id="KW-1133">Transmembrane helix</keyword>